<protein>
    <recommendedName>
        <fullName evidence="2">SGNH hydrolase-type esterase domain-containing protein</fullName>
    </recommendedName>
</protein>
<comment type="caution">
    <text evidence="3">The sequence shown here is derived from an EMBL/GenBank/DDBJ whole genome shotgun (WGS) entry which is preliminary data.</text>
</comment>
<evidence type="ECO:0000259" key="2">
    <source>
        <dbReference type="Pfam" id="PF13472"/>
    </source>
</evidence>
<dbReference type="OrthoDB" id="1896086at2759"/>
<keyword evidence="4" id="KW-1185">Reference proteome</keyword>
<organism evidence="3 4">
    <name type="scientific">Colletotrichum salicis</name>
    <dbReference type="NCBI Taxonomy" id="1209931"/>
    <lineage>
        <taxon>Eukaryota</taxon>
        <taxon>Fungi</taxon>
        <taxon>Dikarya</taxon>
        <taxon>Ascomycota</taxon>
        <taxon>Pezizomycotina</taxon>
        <taxon>Sordariomycetes</taxon>
        <taxon>Hypocreomycetidae</taxon>
        <taxon>Glomerellales</taxon>
        <taxon>Glomerellaceae</taxon>
        <taxon>Colletotrichum</taxon>
        <taxon>Colletotrichum acutatum species complex</taxon>
    </lineage>
</organism>
<sequence>MKVYTLSLGLFAGLALAQSDSTAEEIFGAIDQCSTANFDQCLKDSTASHRCLKVQKLADEIVQDTCVFSCPDQSPCLTKCGTDRGGAWCGEGGTCFCDQGWDTAQPAPADPYDLSWVKKWAAIGDSYSAGIGSGSPYPNSSTTCARYDQSYPAYMQSHELMPESAAFEFLACSGATAPEILANQVSALGTGYDIITVSAGGNDVGLTSILNACIFQWNPFANCPDEMQATLNLIRDTLPGNLDKLYAGLKDKINPGRKIYVTGYANFFDNTTTACDDVSWSFWFNSANKQKLTTERRTLMNELTTAVNNVIEAAVRRAGASFEFVNYDQYFSVLQGRFCEGATKEPNGNRDGLLFFEWSSKNDDTTLARREAEPEVASFNNEQMLPRATPTIGEIGDSSLEIRSSKLGLLSILSKRAGQIWSSFPRRQTTKSNTKTPVLEVRQGTAASPSMEQYIADQITEARKLNSSLVISLADNSAADPAFRDRNNLEVSDFIGDEIKRVFHPRPGGHAVIANLVMWRLAEDNAETVGDKEFGATEAAGCAVPVPSTPSMPETIPGVLPNCQAAALKCLNCLGGASGLGVFVCNFQHHSDCNACGGGDGCPC</sequence>
<evidence type="ECO:0000313" key="3">
    <source>
        <dbReference type="EMBL" id="KXH55667.1"/>
    </source>
</evidence>
<evidence type="ECO:0000313" key="4">
    <source>
        <dbReference type="Proteomes" id="UP000070121"/>
    </source>
</evidence>
<accession>A0A135U5H6</accession>
<proteinExistence type="predicted"/>
<dbReference type="Proteomes" id="UP000070121">
    <property type="component" value="Unassembled WGS sequence"/>
</dbReference>
<dbReference type="AlphaFoldDB" id="A0A135U5H6"/>
<reference evidence="3 4" key="1">
    <citation type="submission" date="2014-02" db="EMBL/GenBank/DDBJ databases">
        <title>The genome sequence of Colletotrichum salicis CBS 607.94.</title>
        <authorList>
            <person name="Baroncelli R."/>
            <person name="Thon M.R."/>
        </authorList>
    </citation>
    <scope>NUCLEOTIDE SEQUENCE [LARGE SCALE GENOMIC DNA]</scope>
    <source>
        <strain evidence="3 4">CBS 607.94</strain>
    </source>
</reference>
<dbReference type="EMBL" id="JFFI01001702">
    <property type="protein sequence ID" value="KXH55667.1"/>
    <property type="molecule type" value="Genomic_DNA"/>
</dbReference>
<evidence type="ECO:0000256" key="1">
    <source>
        <dbReference type="SAM" id="SignalP"/>
    </source>
</evidence>
<dbReference type="CDD" id="cd01823">
    <property type="entry name" value="SEST_like"/>
    <property type="match status" value="1"/>
</dbReference>
<gene>
    <name evidence="3" type="ORF">CSAL01_09425</name>
</gene>
<dbReference type="InterPro" id="IPR036514">
    <property type="entry name" value="SGNH_hydro_sf"/>
</dbReference>
<dbReference type="PANTHER" id="PTHR37981">
    <property type="entry name" value="LIPASE 2"/>
    <property type="match status" value="1"/>
</dbReference>
<dbReference type="Gene3D" id="3.40.50.1110">
    <property type="entry name" value="SGNH hydrolase"/>
    <property type="match status" value="1"/>
</dbReference>
<dbReference type="Pfam" id="PF13472">
    <property type="entry name" value="Lipase_GDSL_2"/>
    <property type="match status" value="1"/>
</dbReference>
<feature type="signal peptide" evidence="1">
    <location>
        <begin position="1"/>
        <end position="17"/>
    </location>
</feature>
<dbReference type="InterPro" id="IPR037460">
    <property type="entry name" value="SEST-like"/>
</dbReference>
<name>A0A135U5H6_9PEZI</name>
<keyword evidence="1" id="KW-0732">Signal</keyword>
<dbReference type="GO" id="GO:0016788">
    <property type="term" value="F:hydrolase activity, acting on ester bonds"/>
    <property type="evidence" value="ECO:0007669"/>
    <property type="project" value="InterPro"/>
</dbReference>
<feature type="chain" id="PRO_5007804693" description="SGNH hydrolase-type esterase domain-containing protein" evidence="1">
    <location>
        <begin position="18"/>
        <end position="604"/>
    </location>
</feature>
<dbReference type="PANTHER" id="PTHR37981:SF1">
    <property type="entry name" value="SGNH HYDROLASE-TYPE ESTERASE DOMAIN-CONTAINING PROTEIN"/>
    <property type="match status" value="1"/>
</dbReference>
<dbReference type="SUPFAM" id="SSF52266">
    <property type="entry name" value="SGNH hydrolase"/>
    <property type="match status" value="1"/>
</dbReference>
<dbReference type="GO" id="GO:0006629">
    <property type="term" value="P:lipid metabolic process"/>
    <property type="evidence" value="ECO:0007669"/>
    <property type="project" value="TreeGrafter"/>
</dbReference>
<feature type="domain" description="SGNH hydrolase-type esterase" evidence="2">
    <location>
        <begin position="122"/>
        <end position="321"/>
    </location>
</feature>
<dbReference type="InterPro" id="IPR013830">
    <property type="entry name" value="SGNH_hydro"/>
</dbReference>